<dbReference type="EMBL" id="BPLR01011202">
    <property type="protein sequence ID" value="GIY44831.1"/>
    <property type="molecule type" value="Genomic_DNA"/>
</dbReference>
<dbReference type="AlphaFoldDB" id="A0AAV4THB5"/>
<accession>A0AAV4THB5</accession>
<keyword evidence="2" id="KW-1185">Reference proteome</keyword>
<proteinExistence type="predicted"/>
<evidence type="ECO:0000313" key="1">
    <source>
        <dbReference type="EMBL" id="GIY44831.1"/>
    </source>
</evidence>
<name>A0AAV4THB5_CAEEX</name>
<comment type="caution">
    <text evidence="1">The sequence shown here is derived from an EMBL/GenBank/DDBJ whole genome shotgun (WGS) entry which is preliminary data.</text>
</comment>
<organism evidence="1 2">
    <name type="scientific">Caerostris extrusa</name>
    <name type="common">Bark spider</name>
    <name type="synonym">Caerostris bankana</name>
    <dbReference type="NCBI Taxonomy" id="172846"/>
    <lineage>
        <taxon>Eukaryota</taxon>
        <taxon>Metazoa</taxon>
        <taxon>Ecdysozoa</taxon>
        <taxon>Arthropoda</taxon>
        <taxon>Chelicerata</taxon>
        <taxon>Arachnida</taxon>
        <taxon>Araneae</taxon>
        <taxon>Araneomorphae</taxon>
        <taxon>Entelegynae</taxon>
        <taxon>Araneoidea</taxon>
        <taxon>Araneidae</taxon>
        <taxon>Caerostris</taxon>
    </lineage>
</organism>
<gene>
    <name evidence="1" type="ORF">CEXT_346971</name>
</gene>
<sequence>MGESFEEEIDLSPYRFYVVIHSFQWGFVELGRKGTLQEVGDRKKSLLYYLWQRMLLLMDSLLYVGSNGRFARSGKQKEKFALLLMAENAFGDGFSVVRWKQWALCKKWEQREKFPLLLMTENALGDGKEGFCNGFVVDDDVSDDGL</sequence>
<reference evidence="1 2" key="1">
    <citation type="submission" date="2021-06" db="EMBL/GenBank/DDBJ databases">
        <title>Caerostris extrusa draft genome.</title>
        <authorList>
            <person name="Kono N."/>
            <person name="Arakawa K."/>
        </authorList>
    </citation>
    <scope>NUCLEOTIDE SEQUENCE [LARGE SCALE GENOMIC DNA]</scope>
</reference>
<evidence type="ECO:0000313" key="2">
    <source>
        <dbReference type="Proteomes" id="UP001054945"/>
    </source>
</evidence>
<protein>
    <submittedName>
        <fullName evidence="1">Uncharacterized protein</fullName>
    </submittedName>
</protein>
<dbReference type="Proteomes" id="UP001054945">
    <property type="component" value="Unassembled WGS sequence"/>
</dbReference>